<evidence type="ECO:0000313" key="3">
    <source>
        <dbReference type="Proteomes" id="UP000247476"/>
    </source>
</evidence>
<dbReference type="CDD" id="cd01834">
    <property type="entry name" value="SGNH_hydrolase_like_2"/>
    <property type="match status" value="1"/>
</dbReference>
<comment type="caution">
    <text evidence="2">The sequence shown here is derived from an EMBL/GenBank/DDBJ whole genome shotgun (WGS) entry which is preliminary data.</text>
</comment>
<keyword evidence="3" id="KW-1185">Reference proteome</keyword>
<organism evidence="2 3">
    <name type="scientific">Paenibacillus flagellatus</name>
    <dbReference type="NCBI Taxonomy" id="2211139"/>
    <lineage>
        <taxon>Bacteria</taxon>
        <taxon>Bacillati</taxon>
        <taxon>Bacillota</taxon>
        <taxon>Bacilli</taxon>
        <taxon>Bacillales</taxon>
        <taxon>Paenibacillaceae</taxon>
        <taxon>Paenibacillus</taxon>
    </lineage>
</organism>
<feature type="domain" description="SGNH hydrolase-type esterase" evidence="1">
    <location>
        <begin position="15"/>
        <end position="198"/>
    </location>
</feature>
<dbReference type="Proteomes" id="UP000247476">
    <property type="component" value="Unassembled WGS sequence"/>
</dbReference>
<dbReference type="Pfam" id="PF13472">
    <property type="entry name" value="Lipase_GDSL_2"/>
    <property type="match status" value="1"/>
</dbReference>
<dbReference type="OrthoDB" id="9794725at2"/>
<dbReference type="InterPro" id="IPR036514">
    <property type="entry name" value="SGNH_hydro_sf"/>
</dbReference>
<proteinExistence type="predicted"/>
<evidence type="ECO:0000259" key="1">
    <source>
        <dbReference type="Pfam" id="PF13472"/>
    </source>
</evidence>
<dbReference type="RefSeq" id="WP_110840135.1">
    <property type="nucleotide sequence ID" value="NZ_QJVJ01000004.1"/>
</dbReference>
<dbReference type="AlphaFoldDB" id="A0A2V5K8F1"/>
<protein>
    <submittedName>
        <fullName evidence="2">GDSL family lipase</fullName>
    </submittedName>
</protein>
<dbReference type="Gene3D" id="3.40.50.1110">
    <property type="entry name" value="SGNH hydrolase"/>
    <property type="match status" value="1"/>
</dbReference>
<dbReference type="GO" id="GO:0004622">
    <property type="term" value="F:phosphatidylcholine lysophospholipase activity"/>
    <property type="evidence" value="ECO:0007669"/>
    <property type="project" value="TreeGrafter"/>
</dbReference>
<accession>A0A2V5K8F1</accession>
<dbReference type="InterPro" id="IPR013830">
    <property type="entry name" value="SGNH_hydro"/>
</dbReference>
<sequence>MELRIKQGDVVLFQGDSITDAGRVREQPHDLGKGYALMTAGLFSAAYPEMQVRFLNRGISGNRAKDLVDRWQDDCIGLRPNWVSIYIGINDTWRKFDRNDPTSAEQFEQSYRELIVRTKEELDAGLILVEPFVLPVPEDRKTWREDLDPKINVVRELAREIGALLVPLDGLFAQASTRASAAYWAPDGVHPSPAGHALIADAWLKTVGAAAAVR</sequence>
<dbReference type="PANTHER" id="PTHR30383:SF5">
    <property type="entry name" value="SGNH HYDROLASE-TYPE ESTERASE DOMAIN-CONTAINING PROTEIN"/>
    <property type="match status" value="1"/>
</dbReference>
<dbReference type="EMBL" id="QJVJ01000004">
    <property type="protein sequence ID" value="PYI55142.1"/>
    <property type="molecule type" value="Genomic_DNA"/>
</dbReference>
<name>A0A2V5K8F1_9BACL</name>
<evidence type="ECO:0000313" key="2">
    <source>
        <dbReference type="EMBL" id="PYI55142.1"/>
    </source>
</evidence>
<dbReference type="PANTHER" id="PTHR30383">
    <property type="entry name" value="THIOESTERASE 1/PROTEASE 1/LYSOPHOSPHOLIPASE L1"/>
    <property type="match status" value="1"/>
</dbReference>
<dbReference type="InterPro" id="IPR051532">
    <property type="entry name" value="Ester_Hydrolysis_Enzymes"/>
</dbReference>
<dbReference type="SUPFAM" id="SSF52266">
    <property type="entry name" value="SGNH hydrolase"/>
    <property type="match status" value="1"/>
</dbReference>
<gene>
    <name evidence="2" type="ORF">DLM86_11495</name>
</gene>
<reference evidence="2 3" key="1">
    <citation type="submission" date="2018-05" db="EMBL/GenBank/DDBJ databases">
        <title>Paenibacillus flagellatus sp. nov., isolated from selenium mineral soil.</title>
        <authorList>
            <person name="Dai X."/>
        </authorList>
    </citation>
    <scope>NUCLEOTIDE SEQUENCE [LARGE SCALE GENOMIC DNA]</scope>
    <source>
        <strain evidence="2 3">DXL2</strain>
    </source>
</reference>